<accession>A0A0E4BXG0</accession>
<name>A0A0E4BXG0_9BRAD</name>
<evidence type="ECO:0000313" key="2">
    <source>
        <dbReference type="Proteomes" id="UP000063308"/>
    </source>
</evidence>
<dbReference type="AlphaFoldDB" id="A0A0E4BXG0"/>
<dbReference type="EMBL" id="AP014685">
    <property type="protein sequence ID" value="BAR62573.1"/>
    <property type="molecule type" value="Genomic_DNA"/>
</dbReference>
<organism evidence="1 2">
    <name type="scientific">Bradyrhizobium diazoefficiens</name>
    <dbReference type="NCBI Taxonomy" id="1355477"/>
    <lineage>
        <taxon>Bacteria</taxon>
        <taxon>Pseudomonadati</taxon>
        <taxon>Pseudomonadota</taxon>
        <taxon>Alphaproteobacteria</taxon>
        <taxon>Hyphomicrobiales</taxon>
        <taxon>Nitrobacteraceae</taxon>
        <taxon>Bradyrhizobium</taxon>
    </lineage>
</organism>
<dbReference type="Proteomes" id="UP000063308">
    <property type="component" value="Chromosome"/>
</dbReference>
<gene>
    <name evidence="1" type="ORF">NK6_9434</name>
</gene>
<reference evidence="1 2" key="1">
    <citation type="submission" date="2014-11" db="EMBL/GenBank/DDBJ databases">
        <title>Symbiosis island explosion on the genome of extra-slow-growing strains of soybean bradyrhizobia with massive insertion sequences.</title>
        <authorList>
            <person name="Iida T."/>
            <person name="Minamisawa K."/>
        </authorList>
    </citation>
    <scope>NUCLEOTIDE SEQUENCE [LARGE SCALE GENOMIC DNA]</scope>
    <source>
        <strain evidence="1 2">NK6</strain>
    </source>
</reference>
<protein>
    <submittedName>
        <fullName evidence="1">Uncharacterized protein</fullName>
    </submittedName>
</protein>
<evidence type="ECO:0000313" key="1">
    <source>
        <dbReference type="EMBL" id="BAR62573.1"/>
    </source>
</evidence>
<proteinExistence type="predicted"/>
<sequence length="34" mass="4082">MKKSFFWLALAAILTSDQDRRMYSWMEALIHHIA</sequence>